<organism evidence="3 4">
    <name type="scientific">Paenibacillus odorifer</name>
    <dbReference type="NCBI Taxonomy" id="189426"/>
    <lineage>
        <taxon>Bacteria</taxon>
        <taxon>Bacillati</taxon>
        <taxon>Bacillota</taxon>
        <taxon>Bacilli</taxon>
        <taxon>Bacillales</taxon>
        <taxon>Paenibacillaceae</taxon>
        <taxon>Paenibacillus</taxon>
    </lineage>
</organism>
<dbReference type="InterPro" id="IPR029068">
    <property type="entry name" value="Glyas_Bleomycin-R_OHBP_Dase"/>
</dbReference>
<evidence type="ECO:0000259" key="2">
    <source>
        <dbReference type="PROSITE" id="PS51819"/>
    </source>
</evidence>
<dbReference type="PROSITE" id="PS51819">
    <property type="entry name" value="VOC"/>
    <property type="match status" value="1"/>
</dbReference>
<dbReference type="CDD" id="cd06587">
    <property type="entry name" value="VOC"/>
    <property type="match status" value="1"/>
</dbReference>
<dbReference type="EMBL" id="MPTC01000015">
    <property type="protein sequence ID" value="OMD39097.1"/>
    <property type="molecule type" value="Genomic_DNA"/>
</dbReference>
<accession>A0A1R0XVT0</accession>
<comment type="caution">
    <text evidence="3">The sequence shown here is derived from an EMBL/GenBank/DDBJ whole genome shotgun (WGS) entry which is preliminary data.</text>
</comment>
<feature type="domain" description="VOC" evidence="2">
    <location>
        <begin position="2"/>
        <end position="118"/>
    </location>
</feature>
<proteinExistence type="predicted"/>
<dbReference type="InterPro" id="IPR004360">
    <property type="entry name" value="Glyas_Fos-R_dOase_dom"/>
</dbReference>
<evidence type="ECO:0000256" key="1">
    <source>
        <dbReference type="ARBA" id="ARBA00022723"/>
    </source>
</evidence>
<dbReference type="SUPFAM" id="SSF54593">
    <property type="entry name" value="Glyoxalase/Bleomycin resistance protein/Dihydroxybiphenyl dioxygenase"/>
    <property type="match status" value="1"/>
</dbReference>
<dbReference type="InterPro" id="IPR037523">
    <property type="entry name" value="VOC_core"/>
</dbReference>
<dbReference type="GO" id="GO:0046872">
    <property type="term" value="F:metal ion binding"/>
    <property type="evidence" value="ECO:0007669"/>
    <property type="project" value="UniProtKB-KW"/>
</dbReference>
<reference evidence="3 4" key="1">
    <citation type="submission" date="2016-10" db="EMBL/GenBank/DDBJ databases">
        <title>Paenibacillus species isolates.</title>
        <authorList>
            <person name="Beno S.M."/>
        </authorList>
    </citation>
    <scope>NUCLEOTIDE SEQUENCE [LARGE SCALE GENOMIC DNA]</scope>
    <source>
        <strain evidence="3 4">FSL H7-0710</strain>
    </source>
</reference>
<dbReference type="Gene3D" id="3.10.180.10">
    <property type="entry name" value="2,3-Dihydroxybiphenyl 1,2-Dioxygenase, domain 1"/>
    <property type="match status" value="1"/>
</dbReference>
<sequence length="119" mass="13327">MSMNWITLRVRDLEASLDFYNRILGLPMDRRFESRGKQIVMLGTAEQPKIELIQGSDPALKPECGVSVGFEVESLDNAIAHLKSHGIPVARGPIAPNPHLRFFYILDPDGFEVQLAEHS</sequence>
<dbReference type="Proteomes" id="UP000187439">
    <property type="component" value="Unassembled WGS sequence"/>
</dbReference>
<keyword evidence="1" id="KW-0479">Metal-binding</keyword>
<dbReference type="Pfam" id="PF00903">
    <property type="entry name" value="Glyoxalase"/>
    <property type="match status" value="1"/>
</dbReference>
<evidence type="ECO:0000313" key="4">
    <source>
        <dbReference type="Proteomes" id="UP000187439"/>
    </source>
</evidence>
<name>A0A1R0XVT0_9BACL</name>
<dbReference type="AlphaFoldDB" id="A0A1R0XVT0"/>
<protein>
    <submittedName>
        <fullName evidence="3">Glyoxalase</fullName>
    </submittedName>
</protein>
<dbReference type="PANTHER" id="PTHR36113:SF6">
    <property type="entry name" value="FOSFOMYCIN RESISTANCE PROTEIN FOSX"/>
    <property type="match status" value="1"/>
</dbReference>
<dbReference type="InterPro" id="IPR051332">
    <property type="entry name" value="Fosfomycin_Res_Enzymes"/>
</dbReference>
<dbReference type="PANTHER" id="PTHR36113">
    <property type="entry name" value="LYASE, PUTATIVE-RELATED-RELATED"/>
    <property type="match status" value="1"/>
</dbReference>
<gene>
    <name evidence="3" type="ORF">BSK52_17205</name>
</gene>
<evidence type="ECO:0000313" key="3">
    <source>
        <dbReference type="EMBL" id="OMD39097.1"/>
    </source>
</evidence>